<evidence type="ECO:0000313" key="12">
    <source>
        <dbReference type="Proteomes" id="UP000076761"/>
    </source>
</evidence>
<dbReference type="CDD" id="cd00067">
    <property type="entry name" value="GAL4"/>
    <property type="match status" value="1"/>
</dbReference>
<dbReference type="PROSITE" id="PS00028">
    <property type="entry name" value="ZINC_FINGER_C2H2_1"/>
    <property type="match status" value="2"/>
</dbReference>
<feature type="non-terminal residue" evidence="11">
    <location>
        <position position="694"/>
    </location>
</feature>
<dbReference type="InterPro" id="IPR013087">
    <property type="entry name" value="Znf_C2H2_type"/>
</dbReference>
<feature type="compositionally biased region" description="Low complexity" evidence="8">
    <location>
        <begin position="623"/>
        <end position="645"/>
    </location>
</feature>
<keyword evidence="6" id="KW-0539">Nucleus</keyword>
<dbReference type="PROSITE" id="PS50048">
    <property type="entry name" value="ZN2_CY6_FUNGAL_2"/>
    <property type="match status" value="1"/>
</dbReference>
<dbReference type="EMBL" id="KV425596">
    <property type="protein sequence ID" value="KZT22412.1"/>
    <property type="molecule type" value="Genomic_DNA"/>
</dbReference>
<keyword evidence="2 7" id="KW-0863">Zinc-finger</keyword>
<feature type="region of interest" description="Disordered" evidence="8">
    <location>
        <begin position="517"/>
        <end position="565"/>
    </location>
</feature>
<evidence type="ECO:0000259" key="9">
    <source>
        <dbReference type="PROSITE" id="PS50048"/>
    </source>
</evidence>
<feature type="compositionally biased region" description="Polar residues" evidence="8">
    <location>
        <begin position="313"/>
        <end position="332"/>
    </location>
</feature>
<dbReference type="OrthoDB" id="6365676at2759"/>
<dbReference type="SUPFAM" id="SSF57667">
    <property type="entry name" value="beta-beta-alpha zinc fingers"/>
    <property type="match status" value="1"/>
</dbReference>
<keyword evidence="3" id="KW-0862">Zinc</keyword>
<dbReference type="PANTHER" id="PTHR47660">
    <property type="entry name" value="TRANSCRIPTION FACTOR WITH C2H2 AND ZN(2)-CYS(6) DNA BINDING DOMAIN (EUROFUNG)-RELATED-RELATED"/>
    <property type="match status" value="1"/>
</dbReference>
<sequence length="694" mass="74066">MGGDHKCPVCQATFTRPQHVQRHMRSHTGDRPYKCQHCGDQFARSDLLSRHVNKCHANEKPPTTTAPNQRRKGSAAACRATTSKQACDQCVQSSLPCDGANPCSKCVQRKCRCTYVKFHRQTAPVGPGHQIRHDPGDVLAVGGLAGAFGLDPLTGVPRYQDDFYLNPAPGSTTLTNTMLPSMSLDQQMYGQQASAAAAQQFSFPPLYPTGAAGASLDFDPAGPGQSGMDYIARYRAQADLLRRAGVSVPPPAGLYADTNPQRYSLSTAAWPQHSASQPDLQAYAHAAGDLGARSHHFENGSTSGLAGGDSRHSLYSSTSSQGSRHPQHDNSASVSPVPPPLAYSNGQYGQQQHGRPVSQQSAHPVSVASLLNNMTHHRDRRHSITTNHSGDYDSAYDYESTSSHGREGSVPSDHEYSHRSGSHHSQASSVDGHGERGEGEGGFSSAFGMMSLDDPNVLAGLSNDAPPFFSSEMNLPQHGGENEPTPSANSNGNLKTPSTRETETRELRDFWKQYMRTPGSGGGSGWTPIFGGDSNGILGRPSPPKRGLSRVASLPSVKTPTGLGDVNRTLLQPLVVPDGQGQGEQTRTQLHFADREDLKSYEAAVLARKGLTELNLVPKKNRNQQQQQQQGQQGPGLRLPPVGVVTGISGNGATSSLAGALHENSSRPGTAGSDGQDSRPSMKRLASQTLEPEY</sequence>
<dbReference type="InParanoid" id="A0A165QGR9"/>
<evidence type="ECO:0000256" key="8">
    <source>
        <dbReference type="SAM" id="MobiDB-lite"/>
    </source>
</evidence>
<evidence type="ECO:0000256" key="6">
    <source>
        <dbReference type="ARBA" id="ARBA00023242"/>
    </source>
</evidence>
<feature type="region of interest" description="Disordered" evidence="8">
    <location>
        <begin position="621"/>
        <end position="694"/>
    </location>
</feature>
<evidence type="ECO:0008006" key="13">
    <source>
        <dbReference type="Google" id="ProtNLM"/>
    </source>
</evidence>
<protein>
    <recommendedName>
        <fullName evidence="13">Zn(2)-C6 fungal-type domain-containing protein</fullName>
    </recommendedName>
</protein>
<gene>
    <name evidence="11" type="ORF">NEOLEDRAFT_1243965</name>
</gene>
<dbReference type="InterPro" id="IPR001138">
    <property type="entry name" value="Zn2Cys6_DnaBD"/>
</dbReference>
<evidence type="ECO:0000256" key="3">
    <source>
        <dbReference type="ARBA" id="ARBA00022833"/>
    </source>
</evidence>
<feature type="region of interest" description="Disordered" evidence="8">
    <location>
        <begin position="461"/>
        <end position="504"/>
    </location>
</feature>
<evidence type="ECO:0000256" key="7">
    <source>
        <dbReference type="PROSITE-ProRule" id="PRU00042"/>
    </source>
</evidence>
<feature type="domain" description="C2H2-type" evidence="10">
    <location>
        <begin position="5"/>
        <end position="32"/>
    </location>
</feature>
<keyword evidence="12" id="KW-1185">Reference proteome</keyword>
<evidence type="ECO:0000256" key="5">
    <source>
        <dbReference type="ARBA" id="ARBA00023163"/>
    </source>
</evidence>
<evidence type="ECO:0000256" key="4">
    <source>
        <dbReference type="ARBA" id="ARBA00023015"/>
    </source>
</evidence>
<keyword evidence="1" id="KW-0479">Metal-binding</keyword>
<feature type="domain" description="Zn(2)-C6 fungal-type" evidence="9">
    <location>
        <begin position="86"/>
        <end position="115"/>
    </location>
</feature>
<reference evidence="11 12" key="1">
    <citation type="journal article" date="2016" name="Mol. Biol. Evol.">
        <title>Comparative Genomics of Early-Diverging Mushroom-Forming Fungi Provides Insights into the Origins of Lignocellulose Decay Capabilities.</title>
        <authorList>
            <person name="Nagy L.G."/>
            <person name="Riley R."/>
            <person name="Tritt A."/>
            <person name="Adam C."/>
            <person name="Daum C."/>
            <person name="Floudas D."/>
            <person name="Sun H."/>
            <person name="Yadav J.S."/>
            <person name="Pangilinan J."/>
            <person name="Larsson K.H."/>
            <person name="Matsuura K."/>
            <person name="Barry K."/>
            <person name="Labutti K."/>
            <person name="Kuo R."/>
            <person name="Ohm R.A."/>
            <person name="Bhattacharya S.S."/>
            <person name="Shirouzu T."/>
            <person name="Yoshinaga Y."/>
            <person name="Martin F.M."/>
            <person name="Grigoriev I.V."/>
            <person name="Hibbett D.S."/>
        </authorList>
    </citation>
    <scope>NUCLEOTIDE SEQUENCE [LARGE SCALE GENOMIC DNA]</scope>
    <source>
        <strain evidence="11 12">HHB14362 ss-1</strain>
    </source>
</reference>
<dbReference type="InterPro" id="IPR036236">
    <property type="entry name" value="Znf_C2H2_sf"/>
</dbReference>
<dbReference type="Proteomes" id="UP000076761">
    <property type="component" value="Unassembled WGS sequence"/>
</dbReference>
<evidence type="ECO:0000256" key="2">
    <source>
        <dbReference type="ARBA" id="ARBA00022771"/>
    </source>
</evidence>
<name>A0A165QGR9_9AGAM</name>
<dbReference type="PROSITE" id="PS50157">
    <property type="entry name" value="ZINC_FINGER_C2H2_2"/>
    <property type="match status" value="2"/>
</dbReference>
<dbReference type="Gene3D" id="3.30.160.60">
    <property type="entry name" value="Classic Zinc Finger"/>
    <property type="match status" value="2"/>
</dbReference>
<dbReference type="GO" id="GO:0008270">
    <property type="term" value="F:zinc ion binding"/>
    <property type="evidence" value="ECO:0007669"/>
    <property type="project" value="UniProtKB-KW"/>
</dbReference>
<accession>A0A165QGR9</accession>
<dbReference type="AlphaFoldDB" id="A0A165QGR9"/>
<dbReference type="FunFam" id="3.30.160.60:FF:002343">
    <property type="entry name" value="Zinc finger protein 33A"/>
    <property type="match status" value="1"/>
</dbReference>
<feature type="compositionally biased region" description="Polar residues" evidence="8">
    <location>
        <begin position="484"/>
        <end position="497"/>
    </location>
</feature>
<evidence type="ECO:0000259" key="10">
    <source>
        <dbReference type="PROSITE" id="PS50157"/>
    </source>
</evidence>
<keyword evidence="4" id="KW-0805">Transcription regulation</keyword>
<feature type="compositionally biased region" description="Basic and acidic residues" evidence="8">
    <location>
        <begin position="404"/>
        <end position="418"/>
    </location>
</feature>
<organism evidence="11 12">
    <name type="scientific">Neolentinus lepideus HHB14362 ss-1</name>
    <dbReference type="NCBI Taxonomy" id="1314782"/>
    <lineage>
        <taxon>Eukaryota</taxon>
        <taxon>Fungi</taxon>
        <taxon>Dikarya</taxon>
        <taxon>Basidiomycota</taxon>
        <taxon>Agaricomycotina</taxon>
        <taxon>Agaricomycetes</taxon>
        <taxon>Gloeophyllales</taxon>
        <taxon>Gloeophyllaceae</taxon>
        <taxon>Neolentinus</taxon>
    </lineage>
</organism>
<dbReference type="SMART" id="SM00355">
    <property type="entry name" value="ZnF_C2H2"/>
    <property type="match status" value="2"/>
</dbReference>
<proteinExistence type="predicted"/>
<feature type="domain" description="C2H2-type" evidence="10">
    <location>
        <begin position="33"/>
        <end position="61"/>
    </location>
</feature>
<evidence type="ECO:0000256" key="1">
    <source>
        <dbReference type="ARBA" id="ARBA00022723"/>
    </source>
</evidence>
<feature type="region of interest" description="Disordered" evidence="8">
    <location>
        <begin position="378"/>
        <end position="448"/>
    </location>
</feature>
<feature type="region of interest" description="Disordered" evidence="8">
    <location>
        <begin position="294"/>
        <end position="363"/>
    </location>
</feature>
<dbReference type="STRING" id="1314782.A0A165QGR9"/>
<evidence type="ECO:0000313" key="11">
    <source>
        <dbReference type="EMBL" id="KZT22412.1"/>
    </source>
</evidence>
<dbReference type="PANTHER" id="PTHR47660:SF2">
    <property type="entry name" value="TRANSCRIPTION FACTOR WITH C2H2 AND ZN(2)-CYS(6) DNA BINDING DOMAIN (EUROFUNG)"/>
    <property type="match status" value="1"/>
</dbReference>
<feature type="compositionally biased region" description="Polar residues" evidence="8">
    <location>
        <begin position="344"/>
        <end position="363"/>
    </location>
</feature>
<keyword evidence="5" id="KW-0804">Transcription</keyword>
<dbReference type="GO" id="GO:0000981">
    <property type="term" value="F:DNA-binding transcription factor activity, RNA polymerase II-specific"/>
    <property type="evidence" value="ECO:0007669"/>
    <property type="project" value="InterPro"/>
</dbReference>